<gene>
    <name evidence="3" type="ORF">EV685_1445</name>
</gene>
<evidence type="ECO:0000259" key="2">
    <source>
        <dbReference type="Pfam" id="PF13545"/>
    </source>
</evidence>
<dbReference type="InterPro" id="IPR014710">
    <property type="entry name" value="RmlC-like_jellyroll"/>
</dbReference>
<dbReference type="Proteomes" id="UP000293433">
    <property type="component" value="Unassembled WGS sequence"/>
</dbReference>
<reference evidence="3 4" key="1">
    <citation type="submission" date="2019-02" db="EMBL/GenBank/DDBJ databases">
        <title>Genomic Encyclopedia of Type Strains, Phase IV (KMG-IV): sequencing the most valuable type-strain genomes for metagenomic binning, comparative biology and taxonomic classification.</title>
        <authorList>
            <person name="Goeker M."/>
        </authorList>
    </citation>
    <scope>NUCLEOTIDE SEQUENCE [LARGE SCALE GENOMIC DNA]</scope>
    <source>
        <strain evidence="3 4">DSM 10617</strain>
    </source>
</reference>
<dbReference type="InterPro" id="IPR012318">
    <property type="entry name" value="HTH_CRP"/>
</dbReference>
<dbReference type="Pfam" id="PF13545">
    <property type="entry name" value="HTH_Crp_2"/>
    <property type="match status" value="1"/>
</dbReference>
<feature type="domain" description="HTH crp-type" evidence="2">
    <location>
        <begin position="157"/>
        <end position="226"/>
    </location>
</feature>
<evidence type="ECO:0000313" key="3">
    <source>
        <dbReference type="EMBL" id="RZS56890.1"/>
    </source>
</evidence>
<evidence type="ECO:0000256" key="1">
    <source>
        <dbReference type="SAM" id="MobiDB-lite"/>
    </source>
</evidence>
<dbReference type="AlphaFoldDB" id="A0A4V2EWR3"/>
<protein>
    <submittedName>
        <fullName evidence="3">CRP-like cAMP-binding protein</fullName>
    </submittedName>
</protein>
<evidence type="ECO:0000313" key="4">
    <source>
        <dbReference type="Proteomes" id="UP000293433"/>
    </source>
</evidence>
<name>A0A4V2EWR3_9BURK</name>
<dbReference type="OrthoDB" id="5297329at2"/>
<keyword evidence="4" id="KW-1185">Reference proteome</keyword>
<dbReference type="RefSeq" id="WP_130481311.1">
    <property type="nucleotide sequence ID" value="NZ_SGWV01000008.1"/>
</dbReference>
<dbReference type="GO" id="GO:0006355">
    <property type="term" value="P:regulation of DNA-templated transcription"/>
    <property type="evidence" value="ECO:0007669"/>
    <property type="project" value="InterPro"/>
</dbReference>
<dbReference type="EMBL" id="SGWV01000008">
    <property type="protein sequence ID" value="RZS56890.1"/>
    <property type="molecule type" value="Genomic_DNA"/>
</dbReference>
<feature type="region of interest" description="Disordered" evidence="1">
    <location>
        <begin position="22"/>
        <end position="41"/>
    </location>
</feature>
<sequence length="247" mass="26896">MNPLHVSSRPLHGLASASLHGQHGQYSQYGQANTRSGGYASPAPERLPARVFLRAGEDVDGLRSLTLPHVLLSGHAISRRPIDEPEDLQLLQPGDLVGLESFQMRVGERRIQALTDCELAPLRRMSDAEWRELLLHALLRRDTQAGLAHLRVGSVGERVRRLLLLLTGCSGPGSRLTDEEPVALELPSLATIAAITASTNETVCRVVSHFRRTGLLEDVGNRKVRLMPGLLLSAGELPGGVTRSRTR</sequence>
<proteinExistence type="predicted"/>
<comment type="caution">
    <text evidence="3">The sequence shown here is derived from an EMBL/GenBank/DDBJ whole genome shotgun (WGS) entry which is preliminary data.</text>
</comment>
<organism evidence="3 4">
    <name type="scientific">Sphaerotilus mobilis</name>
    <dbReference type="NCBI Taxonomy" id="47994"/>
    <lineage>
        <taxon>Bacteria</taxon>
        <taxon>Pseudomonadati</taxon>
        <taxon>Pseudomonadota</taxon>
        <taxon>Betaproteobacteria</taxon>
        <taxon>Burkholderiales</taxon>
        <taxon>Sphaerotilaceae</taxon>
        <taxon>Sphaerotilus</taxon>
    </lineage>
</organism>
<accession>A0A4V2EWR3</accession>
<feature type="compositionally biased region" description="Low complexity" evidence="1">
    <location>
        <begin position="22"/>
        <end position="31"/>
    </location>
</feature>
<dbReference type="GO" id="GO:0003677">
    <property type="term" value="F:DNA binding"/>
    <property type="evidence" value="ECO:0007669"/>
    <property type="project" value="InterPro"/>
</dbReference>
<dbReference type="Gene3D" id="2.60.120.10">
    <property type="entry name" value="Jelly Rolls"/>
    <property type="match status" value="1"/>
</dbReference>